<evidence type="ECO:0000256" key="1">
    <source>
        <dbReference type="ARBA" id="ARBA00000085"/>
    </source>
</evidence>
<organism evidence="13 14">
    <name type="scientific">Geotalea uraniireducens (strain Rf4)</name>
    <name type="common">Geobacter uraniireducens</name>
    <dbReference type="NCBI Taxonomy" id="351605"/>
    <lineage>
        <taxon>Bacteria</taxon>
        <taxon>Pseudomonadati</taxon>
        <taxon>Thermodesulfobacteriota</taxon>
        <taxon>Desulfuromonadia</taxon>
        <taxon>Geobacterales</taxon>
        <taxon>Geobacteraceae</taxon>
        <taxon>Geotalea</taxon>
    </lineage>
</organism>
<dbReference type="NCBIfam" id="TIGR00229">
    <property type="entry name" value="sensory_box"/>
    <property type="match status" value="3"/>
</dbReference>
<feature type="domain" description="PAS" evidence="11">
    <location>
        <begin position="31"/>
        <end position="86"/>
    </location>
</feature>
<dbReference type="InterPro" id="IPR004358">
    <property type="entry name" value="Sig_transdc_His_kin-like_C"/>
</dbReference>
<keyword evidence="14" id="KW-1185">Reference proteome</keyword>
<dbReference type="InterPro" id="IPR036890">
    <property type="entry name" value="HATPase_C_sf"/>
</dbReference>
<dbReference type="SMART" id="SM00388">
    <property type="entry name" value="HisKA"/>
    <property type="match status" value="1"/>
</dbReference>
<keyword evidence="4" id="KW-0808">Transferase</keyword>
<evidence type="ECO:0000259" key="11">
    <source>
        <dbReference type="PROSITE" id="PS50112"/>
    </source>
</evidence>
<feature type="coiled-coil region" evidence="9">
    <location>
        <begin position="7"/>
        <end position="34"/>
    </location>
</feature>
<evidence type="ECO:0000256" key="7">
    <source>
        <dbReference type="ARBA" id="ARBA00022840"/>
    </source>
</evidence>
<dbReference type="InterPro" id="IPR003661">
    <property type="entry name" value="HisK_dim/P_dom"/>
</dbReference>
<dbReference type="Gene3D" id="3.30.565.10">
    <property type="entry name" value="Histidine kinase-like ATPase, C-terminal domain"/>
    <property type="match status" value="1"/>
</dbReference>
<keyword evidence="3" id="KW-0597">Phosphoprotein</keyword>
<feature type="domain" description="PAC" evidence="12">
    <location>
        <begin position="348"/>
        <end position="402"/>
    </location>
</feature>
<evidence type="ECO:0000313" key="13">
    <source>
        <dbReference type="EMBL" id="ABQ27719.1"/>
    </source>
</evidence>
<dbReference type="InterPro" id="IPR000700">
    <property type="entry name" value="PAS-assoc_C"/>
</dbReference>
<evidence type="ECO:0000256" key="5">
    <source>
        <dbReference type="ARBA" id="ARBA00022741"/>
    </source>
</evidence>
<dbReference type="PRINTS" id="PR00344">
    <property type="entry name" value="BCTRLSENSOR"/>
</dbReference>
<keyword evidence="6 13" id="KW-0418">Kinase</keyword>
<dbReference type="SUPFAM" id="SSF47384">
    <property type="entry name" value="Homodimeric domain of signal transducing histidine kinase"/>
    <property type="match status" value="1"/>
</dbReference>
<dbReference type="SUPFAM" id="SSF55874">
    <property type="entry name" value="ATPase domain of HSP90 chaperone/DNA topoisomerase II/histidine kinase"/>
    <property type="match status" value="1"/>
</dbReference>
<dbReference type="PROSITE" id="PS50113">
    <property type="entry name" value="PAC"/>
    <property type="match status" value="2"/>
</dbReference>
<dbReference type="CDD" id="cd00082">
    <property type="entry name" value="HisKA"/>
    <property type="match status" value="1"/>
</dbReference>
<dbReference type="KEGG" id="gur:Gura_3565"/>
<dbReference type="OrthoDB" id="5428263at2"/>
<keyword evidence="7" id="KW-0067">ATP-binding</keyword>
<dbReference type="RefSeq" id="WP_011940378.1">
    <property type="nucleotide sequence ID" value="NC_009483.1"/>
</dbReference>
<dbReference type="InterPro" id="IPR001610">
    <property type="entry name" value="PAC"/>
</dbReference>
<sequence length="641" mass="72626">MKQFRENHAHQLELETKIEELRKFQEELEASRNKYALLYDFAPVGYFTFDREGVIQSVNLTGVRLLGVERNDLVGRRFGEFVADDEWFVFVNYLATVFCSQGKETCRLGLAQRDKQPLFVRIEAMVTESGEECLAVLVDITEKKLAERALSESEYNLAKAQSMTHVGSWSFDPTTSEVKASDELLRIMHLSRDEATQESFASVVHSEDRENVMWHLRLGVEHGKSYEIEHRLQFGEGSCRWVYSIVEPSVNSAGKVVRLYGTTQDITERKQAEVELRNKTNELQAIFDSISDGITVYDHDGLIQHHNLISPQLYPKEILPGKSCRDIFHPETPSMPQLCPVERALRGERVETSQVSVREGQKTLYFDITATPIKDALGEKNRALVFFRDISEKRLQEMHLIQTEKMSGIGVLATGIAHEINNPLTSIAGYAEGLLRRFRDEPALKDDCRLDVFPHYLEVIVRESYRCKGIIDHLLSFSRKSDGSAVEVDMNVVLLEILELLRHQQIYRQIEVVTHLSKDLHSVLGDPSGLRQVCMNLLINAHQSIKGTGLVELTTENLDDTTVSVRIRDTGCGIAQDKIDRIWDPFFTTKEVGKGIGLGLALTYNIIKRHGGEIQVESRPGEGTQFTVLLPASHKKGTVNK</sequence>
<protein>
    <recommendedName>
        <fullName evidence="2">histidine kinase</fullName>
        <ecNumber evidence="2">2.7.13.3</ecNumber>
    </recommendedName>
</protein>
<name>A5G7F1_GEOUR</name>
<dbReference type="EMBL" id="CP000698">
    <property type="protein sequence ID" value="ABQ27719.1"/>
    <property type="molecule type" value="Genomic_DNA"/>
</dbReference>
<dbReference type="GO" id="GO:0005524">
    <property type="term" value="F:ATP binding"/>
    <property type="evidence" value="ECO:0007669"/>
    <property type="project" value="UniProtKB-KW"/>
</dbReference>
<feature type="domain" description="Histidine kinase" evidence="10">
    <location>
        <begin position="415"/>
        <end position="634"/>
    </location>
</feature>
<dbReference type="InterPro" id="IPR003594">
    <property type="entry name" value="HATPase_dom"/>
</dbReference>
<dbReference type="PROSITE" id="PS50112">
    <property type="entry name" value="PAS"/>
    <property type="match status" value="1"/>
</dbReference>
<dbReference type="Proteomes" id="UP000006695">
    <property type="component" value="Chromosome"/>
</dbReference>
<evidence type="ECO:0000256" key="2">
    <source>
        <dbReference type="ARBA" id="ARBA00012438"/>
    </source>
</evidence>
<dbReference type="CDD" id="cd00130">
    <property type="entry name" value="PAS"/>
    <property type="match status" value="3"/>
</dbReference>
<dbReference type="GO" id="GO:0000155">
    <property type="term" value="F:phosphorelay sensor kinase activity"/>
    <property type="evidence" value="ECO:0007669"/>
    <property type="project" value="InterPro"/>
</dbReference>
<dbReference type="Pfam" id="PF08448">
    <property type="entry name" value="PAS_4"/>
    <property type="match status" value="1"/>
</dbReference>
<dbReference type="Pfam" id="PF13426">
    <property type="entry name" value="PAS_9"/>
    <property type="match status" value="1"/>
</dbReference>
<evidence type="ECO:0000256" key="9">
    <source>
        <dbReference type="SAM" id="Coils"/>
    </source>
</evidence>
<dbReference type="SMART" id="SM00091">
    <property type="entry name" value="PAS"/>
    <property type="match status" value="3"/>
</dbReference>
<dbReference type="PANTHER" id="PTHR43065:SF46">
    <property type="entry name" value="C4-DICARBOXYLATE TRANSPORT SENSOR PROTEIN DCTB"/>
    <property type="match status" value="1"/>
</dbReference>
<dbReference type="Pfam" id="PF08447">
    <property type="entry name" value="PAS_3"/>
    <property type="match status" value="1"/>
</dbReference>
<dbReference type="Gene3D" id="3.30.450.20">
    <property type="entry name" value="PAS domain"/>
    <property type="match status" value="3"/>
</dbReference>
<dbReference type="SMART" id="SM00086">
    <property type="entry name" value="PAC"/>
    <property type="match status" value="2"/>
</dbReference>
<gene>
    <name evidence="13" type="ordered locus">Gura_3565</name>
</gene>
<dbReference type="Pfam" id="PF02518">
    <property type="entry name" value="HATPase_c"/>
    <property type="match status" value="1"/>
</dbReference>
<dbReference type="SMART" id="SM00387">
    <property type="entry name" value="HATPase_c"/>
    <property type="match status" value="1"/>
</dbReference>
<proteinExistence type="predicted"/>
<dbReference type="PANTHER" id="PTHR43065">
    <property type="entry name" value="SENSOR HISTIDINE KINASE"/>
    <property type="match status" value="1"/>
</dbReference>
<evidence type="ECO:0000256" key="8">
    <source>
        <dbReference type="ARBA" id="ARBA00023012"/>
    </source>
</evidence>
<dbReference type="InterPro" id="IPR035965">
    <property type="entry name" value="PAS-like_dom_sf"/>
</dbReference>
<keyword evidence="8" id="KW-0902">Two-component regulatory system</keyword>
<dbReference type="InterPro" id="IPR013656">
    <property type="entry name" value="PAS_4"/>
</dbReference>
<dbReference type="InterPro" id="IPR005467">
    <property type="entry name" value="His_kinase_dom"/>
</dbReference>
<evidence type="ECO:0000313" key="14">
    <source>
        <dbReference type="Proteomes" id="UP000006695"/>
    </source>
</evidence>
<dbReference type="PROSITE" id="PS50109">
    <property type="entry name" value="HIS_KIN"/>
    <property type="match status" value="1"/>
</dbReference>
<evidence type="ECO:0000256" key="4">
    <source>
        <dbReference type="ARBA" id="ARBA00022679"/>
    </source>
</evidence>
<dbReference type="EC" id="2.7.13.3" evidence="2"/>
<dbReference type="InterPro" id="IPR000014">
    <property type="entry name" value="PAS"/>
</dbReference>
<dbReference type="Gene3D" id="2.10.70.100">
    <property type="match status" value="1"/>
</dbReference>
<reference evidence="13 14" key="1">
    <citation type="submission" date="2007-05" db="EMBL/GenBank/DDBJ databases">
        <title>Complete sequence of Geobacter uraniireducens Rf4.</title>
        <authorList>
            <consortium name="US DOE Joint Genome Institute"/>
            <person name="Copeland A."/>
            <person name="Lucas S."/>
            <person name="Lapidus A."/>
            <person name="Barry K."/>
            <person name="Detter J.C."/>
            <person name="Glavina del Rio T."/>
            <person name="Hammon N."/>
            <person name="Israni S."/>
            <person name="Dalin E."/>
            <person name="Tice H."/>
            <person name="Pitluck S."/>
            <person name="Chertkov O."/>
            <person name="Brettin T."/>
            <person name="Bruce D."/>
            <person name="Han C."/>
            <person name="Schmutz J."/>
            <person name="Larimer F."/>
            <person name="Land M."/>
            <person name="Hauser L."/>
            <person name="Kyrpides N."/>
            <person name="Mikhailova N."/>
            <person name="Shelobolina E."/>
            <person name="Aklujkar M."/>
            <person name="Lovley D."/>
            <person name="Richardson P."/>
        </authorList>
    </citation>
    <scope>NUCLEOTIDE SEQUENCE [LARGE SCALE GENOMIC DNA]</scope>
    <source>
        <strain evidence="13 14">Rf4</strain>
    </source>
</reference>
<accession>A5G7F1</accession>
<evidence type="ECO:0000256" key="6">
    <source>
        <dbReference type="ARBA" id="ARBA00022777"/>
    </source>
</evidence>
<evidence type="ECO:0000256" key="3">
    <source>
        <dbReference type="ARBA" id="ARBA00022553"/>
    </source>
</evidence>
<evidence type="ECO:0000259" key="12">
    <source>
        <dbReference type="PROSITE" id="PS50113"/>
    </source>
</evidence>
<dbReference type="Pfam" id="PF00512">
    <property type="entry name" value="HisKA"/>
    <property type="match status" value="1"/>
</dbReference>
<comment type="catalytic activity">
    <reaction evidence="1">
        <text>ATP + protein L-histidine = ADP + protein N-phospho-L-histidine.</text>
        <dbReference type="EC" id="2.7.13.3"/>
    </reaction>
</comment>
<evidence type="ECO:0000259" key="10">
    <source>
        <dbReference type="PROSITE" id="PS50109"/>
    </source>
</evidence>
<feature type="domain" description="PAC" evidence="12">
    <location>
        <begin position="226"/>
        <end position="278"/>
    </location>
</feature>
<dbReference type="SUPFAM" id="SSF55785">
    <property type="entry name" value="PYP-like sensor domain (PAS domain)"/>
    <property type="match status" value="3"/>
</dbReference>
<dbReference type="STRING" id="351605.Gura_3565"/>
<dbReference type="HOGENOM" id="CLU_000445_114_39_7"/>
<dbReference type="InterPro" id="IPR036097">
    <property type="entry name" value="HisK_dim/P_sf"/>
</dbReference>
<keyword evidence="5" id="KW-0547">Nucleotide-binding</keyword>
<dbReference type="InterPro" id="IPR013655">
    <property type="entry name" value="PAS_fold_3"/>
</dbReference>
<dbReference type="AlphaFoldDB" id="A5G7F1"/>
<dbReference type="Gene3D" id="1.10.287.130">
    <property type="match status" value="1"/>
</dbReference>
<keyword evidence="9" id="KW-0175">Coiled coil</keyword>